<organism evidence="1 2">
    <name type="scientific">Pontibacter indicus</name>
    <dbReference type="NCBI Taxonomy" id="1317125"/>
    <lineage>
        <taxon>Bacteria</taxon>
        <taxon>Pseudomonadati</taxon>
        <taxon>Bacteroidota</taxon>
        <taxon>Cytophagia</taxon>
        <taxon>Cytophagales</taxon>
        <taxon>Hymenobacteraceae</taxon>
        <taxon>Pontibacter</taxon>
    </lineage>
</organism>
<dbReference type="AlphaFoldDB" id="A0A1R3WXS2"/>
<dbReference type="STRING" id="1317125.SAMN05444128_1198"/>
<keyword evidence="2" id="KW-1185">Reference proteome</keyword>
<gene>
    <name evidence="1" type="ORF">SAMN05444128_1198</name>
</gene>
<reference evidence="2" key="1">
    <citation type="submission" date="2017-01" db="EMBL/GenBank/DDBJ databases">
        <authorList>
            <person name="Varghese N."/>
            <person name="Submissions S."/>
        </authorList>
    </citation>
    <scope>NUCLEOTIDE SEQUENCE [LARGE SCALE GENOMIC DNA]</scope>
    <source>
        <strain evidence="2">LP100</strain>
    </source>
</reference>
<dbReference type="InterPro" id="IPR014127">
    <property type="entry name" value="CHP02757"/>
</dbReference>
<proteinExistence type="predicted"/>
<dbReference type="Pfam" id="PF09674">
    <property type="entry name" value="DUF2400"/>
    <property type="match status" value="1"/>
</dbReference>
<dbReference type="InterPro" id="IPR023170">
    <property type="entry name" value="HhH_base_excis_C"/>
</dbReference>
<protein>
    <submittedName>
        <fullName evidence="1">TIGR02757 family protein</fullName>
    </submittedName>
</protein>
<dbReference type="EMBL" id="FTPP01000001">
    <property type="protein sequence ID" value="SIT82977.1"/>
    <property type="molecule type" value="Genomic_DNA"/>
</dbReference>
<dbReference type="Gene3D" id="1.10.1670.10">
    <property type="entry name" value="Helix-hairpin-Helix base-excision DNA repair enzymes (C-terminal)"/>
    <property type="match status" value="1"/>
</dbReference>
<dbReference type="GO" id="GO:0003824">
    <property type="term" value="F:catalytic activity"/>
    <property type="evidence" value="ECO:0007669"/>
    <property type="project" value="InterPro"/>
</dbReference>
<dbReference type="Proteomes" id="UP000187181">
    <property type="component" value="Unassembled WGS sequence"/>
</dbReference>
<dbReference type="InterPro" id="IPR011257">
    <property type="entry name" value="DNA_glycosylase"/>
</dbReference>
<evidence type="ECO:0000313" key="1">
    <source>
        <dbReference type="EMBL" id="SIT82977.1"/>
    </source>
</evidence>
<sequence>MFLAILIPDAAAEGWAPSRRLTNLQGAISRTKHMKQDIAQIKALLDDRVARYNQPSFIPNDPVSIPHRFTKKQDIEISGFFASILAWGQRKTIINNCLRLMDLMDNAPHEFILQHQEQDLPRFLGFKHRTFNDTDLLYLIHWFRWYYEQHESLETAFTGIGGKIKTQKERLEHFHDLVFSLEDAPHRTRKHISTPARKSACKRLNMYLRWMVRPADGGVDFGIWHTMQPADLVCPCDVHVERVARRLGLITRKGMDWQTAEELTDHLRAFDPLDPVKYDYALFGLGVEEKF</sequence>
<dbReference type="GO" id="GO:0006281">
    <property type="term" value="P:DNA repair"/>
    <property type="evidence" value="ECO:0007669"/>
    <property type="project" value="InterPro"/>
</dbReference>
<dbReference type="NCBIfam" id="TIGR02757">
    <property type="entry name" value="TIGR02757 family protein"/>
    <property type="match status" value="1"/>
</dbReference>
<evidence type="ECO:0000313" key="2">
    <source>
        <dbReference type="Proteomes" id="UP000187181"/>
    </source>
</evidence>
<accession>A0A1R3WXS2</accession>
<dbReference type="SUPFAM" id="SSF48150">
    <property type="entry name" value="DNA-glycosylase"/>
    <property type="match status" value="1"/>
</dbReference>
<name>A0A1R3WXS2_9BACT</name>